<name>A0A4R6TE28_9FLAO</name>
<dbReference type="EC" id="5.1.3.2" evidence="5 9"/>
<feature type="domain" description="NAD(P)-binding" evidence="10">
    <location>
        <begin position="5"/>
        <end position="324"/>
    </location>
</feature>
<evidence type="ECO:0000256" key="8">
    <source>
        <dbReference type="ARBA" id="ARBA00023235"/>
    </source>
</evidence>
<dbReference type="OrthoDB" id="9801785at2"/>
<evidence type="ECO:0000313" key="12">
    <source>
        <dbReference type="Proteomes" id="UP000295390"/>
    </source>
</evidence>
<accession>A0A4R6TE28</accession>
<evidence type="ECO:0000256" key="2">
    <source>
        <dbReference type="ARBA" id="ARBA00001911"/>
    </source>
</evidence>
<comment type="cofactor">
    <cofactor evidence="2 9">
        <name>NAD(+)</name>
        <dbReference type="ChEBI" id="CHEBI:57540"/>
    </cofactor>
</comment>
<dbReference type="EMBL" id="SNYH01000005">
    <property type="protein sequence ID" value="TDQ24091.1"/>
    <property type="molecule type" value="Genomic_DNA"/>
</dbReference>
<dbReference type="GO" id="GO:0005829">
    <property type="term" value="C:cytosol"/>
    <property type="evidence" value="ECO:0007669"/>
    <property type="project" value="TreeGrafter"/>
</dbReference>
<dbReference type="GO" id="GO:0003978">
    <property type="term" value="F:UDP-glucose 4-epimerase activity"/>
    <property type="evidence" value="ECO:0007669"/>
    <property type="project" value="UniProtKB-UniRule"/>
</dbReference>
<keyword evidence="7 9" id="KW-0520">NAD</keyword>
<evidence type="ECO:0000256" key="7">
    <source>
        <dbReference type="ARBA" id="ARBA00023027"/>
    </source>
</evidence>
<evidence type="ECO:0000256" key="1">
    <source>
        <dbReference type="ARBA" id="ARBA00000083"/>
    </source>
</evidence>
<dbReference type="AlphaFoldDB" id="A0A4R6TE28"/>
<evidence type="ECO:0000259" key="10">
    <source>
        <dbReference type="Pfam" id="PF16363"/>
    </source>
</evidence>
<dbReference type="InterPro" id="IPR036291">
    <property type="entry name" value="NAD(P)-bd_dom_sf"/>
</dbReference>
<dbReference type="SUPFAM" id="SSF51735">
    <property type="entry name" value="NAD(P)-binding Rossmann-fold domains"/>
    <property type="match status" value="1"/>
</dbReference>
<dbReference type="Pfam" id="PF16363">
    <property type="entry name" value="GDP_Man_Dehyd"/>
    <property type="match status" value="1"/>
</dbReference>
<keyword evidence="12" id="KW-1185">Reference proteome</keyword>
<dbReference type="Gene3D" id="3.90.25.10">
    <property type="entry name" value="UDP-galactose 4-epimerase, domain 1"/>
    <property type="match status" value="1"/>
</dbReference>
<dbReference type="NCBIfam" id="TIGR01179">
    <property type="entry name" value="galE"/>
    <property type="match status" value="1"/>
</dbReference>
<gene>
    <name evidence="11" type="ORF">DFQ07_2636</name>
</gene>
<dbReference type="InterPro" id="IPR005886">
    <property type="entry name" value="UDP_G4E"/>
</dbReference>
<protein>
    <recommendedName>
        <fullName evidence="6 9">UDP-glucose 4-epimerase</fullName>
        <ecNumber evidence="5 9">5.1.3.2</ecNumber>
    </recommendedName>
</protein>
<comment type="pathway">
    <text evidence="3 9">Carbohydrate metabolism; galactose metabolism.</text>
</comment>
<evidence type="ECO:0000313" key="11">
    <source>
        <dbReference type="EMBL" id="TDQ24091.1"/>
    </source>
</evidence>
<dbReference type="PANTHER" id="PTHR43725:SF47">
    <property type="entry name" value="UDP-GLUCOSE 4-EPIMERASE"/>
    <property type="match status" value="1"/>
</dbReference>
<evidence type="ECO:0000256" key="5">
    <source>
        <dbReference type="ARBA" id="ARBA00013189"/>
    </source>
</evidence>
<organism evidence="11 12">
    <name type="scientific">Tenacibaculum caenipelagi</name>
    <dbReference type="NCBI Taxonomy" id="1325435"/>
    <lineage>
        <taxon>Bacteria</taxon>
        <taxon>Pseudomonadati</taxon>
        <taxon>Bacteroidota</taxon>
        <taxon>Flavobacteriia</taxon>
        <taxon>Flavobacteriales</taxon>
        <taxon>Flavobacteriaceae</taxon>
        <taxon>Tenacibaculum</taxon>
    </lineage>
</organism>
<evidence type="ECO:0000256" key="4">
    <source>
        <dbReference type="ARBA" id="ARBA00007637"/>
    </source>
</evidence>
<keyword evidence="8 9" id="KW-0413">Isomerase</keyword>
<comment type="similarity">
    <text evidence="4 9">Belongs to the NAD(P)-dependent epimerase/dehydratase family.</text>
</comment>
<dbReference type="RefSeq" id="WP_133537458.1">
    <property type="nucleotide sequence ID" value="NZ_SNYH01000005.1"/>
</dbReference>
<evidence type="ECO:0000256" key="3">
    <source>
        <dbReference type="ARBA" id="ARBA00004947"/>
    </source>
</evidence>
<dbReference type="Gene3D" id="3.40.50.720">
    <property type="entry name" value="NAD(P)-binding Rossmann-like Domain"/>
    <property type="match status" value="1"/>
</dbReference>
<keyword evidence="9" id="KW-0119">Carbohydrate metabolism</keyword>
<dbReference type="PANTHER" id="PTHR43725">
    <property type="entry name" value="UDP-GLUCOSE 4-EPIMERASE"/>
    <property type="match status" value="1"/>
</dbReference>
<dbReference type="InterPro" id="IPR016040">
    <property type="entry name" value="NAD(P)-bd_dom"/>
</dbReference>
<comment type="subunit">
    <text evidence="9">Homodimer.</text>
</comment>
<dbReference type="Proteomes" id="UP000295390">
    <property type="component" value="Unassembled WGS sequence"/>
</dbReference>
<comment type="caution">
    <text evidence="11">The sequence shown here is derived from an EMBL/GenBank/DDBJ whole genome shotgun (WGS) entry which is preliminary data.</text>
</comment>
<dbReference type="CDD" id="cd05247">
    <property type="entry name" value="UDP_G4E_1_SDR_e"/>
    <property type="match status" value="1"/>
</dbReference>
<dbReference type="UniPathway" id="UPA00214"/>
<proteinExistence type="inferred from homology"/>
<evidence type="ECO:0000256" key="9">
    <source>
        <dbReference type="RuleBase" id="RU366046"/>
    </source>
</evidence>
<dbReference type="GO" id="GO:0006012">
    <property type="term" value="P:galactose metabolic process"/>
    <property type="evidence" value="ECO:0007669"/>
    <property type="project" value="UniProtKB-UniPathway"/>
</dbReference>
<sequence length="336" mass="37792">MKRILVTGGLGFIGSHVVVELQNSGFDVVIIDDVSNSKIEVLDQITEITNIKPDFHQLDLREKKAVHNFFNENVIEGVIHFAAFKAVGESVLKPLDYYENNINALVYLLQEIKSRNIDYFIFSSSCTVYGQADELPITEEAPIKPAESPYGNTKQIGEEIIRDSCKAYNMNAIALRYFNPVGAHKSVKIGELPLGVPQNLIPFITQTAAGIREELSVFGDDYSTPDGTAIRDYIHVVDLAKAHVKALQRLLNKQNEENFEFFNVGTGKGSSVMEIIKSFEKVTQQSLNYKITDRRDGDITAAYADTTKANEVLRWEPQETLEEALLSAWKWQQKQK</sequence>
<reference evidence="11 12" key="1">
    <citation type="submission" date="2019-03" db="EMBL/GenBank/DDBJ databases">
        <title>Genomic Encyclopedia of Type Strains, Phase III (KMG-III): the genomes of soil and plant-associated and newly described type strains.</title>
        <authorList>
            <person name="Whitman W."/>
        </authorList>
    </citation>
    <scope>NUCLEOTIDE SEQUENCE [LARGE SCALE GENOMIC DNA]</scope>
    <source>
        <strain evidence="11 12">CECT 8283</strain>
    </source>
</reference>
<comment type="catalytic activity">
    <reaction evidence="1 9">
        <text>UDP-alpha-D-glucose = UDP-alpha-D-galactose</text>
        <dbReference type="Rhea" id="RHEA:22168"/>
        <dbReference type="ChEBI" id="CHEBI:58885"/>
        <dbReference type="ChEBI" id="CHEBI:66914"/>
        <dbReference type="EC" id="5.1.3.2"/>
    </reaction>
</comment>
<evidence type="ECO:0000256" key="6">
    <source>
        <dbReference type="ARBA" id="ARBA00018569"/>
    </source>
</evidence>